<gene>
    <name evidence="1" type="ORF">A244_33856</name>
</gene>
<dbReference type="Proteomes" id="UP000015729">
    <property type="component" value="Unassembled WGS sequence"/>
</dbReference>
<evidence type="ECO:0008006" key="3">
    <source>
        <dbReference type="Google" id="ProtNLM"/>
    </source>
</evidence>
<reference evidence="1 2" key="1">
    <citation type="journal article" date="2013" name="PLoS Pathog.">
        <title>Genomic analysis of the Kiwifruit pathogen Pseudomonas syringae pv. actinidiae provides insight into the origins of an emergent plant disease.</title>
        <authorList>
            <person name="McCann H.C."/>
            <person name="Rikkerink E.H."/>
            <person name="Bertels F."/>
            <person name="Fiers M."/>
            <person name="Lu A."/>
            <person name="Rees-George J."/>
            <person name="Andersen M.T."/>
            <person name="Gleave A.P."/>
            <person name="Haubold B."/>
            <person name="Wohlers M.W."/>
            <person name="Guttman D.S."/>
            <person name="Wang P.W."/>
            <person name="Straub C."/>
            <person name="Vanneste J.L."/>
            <person name="Rainey P.B."/>
            <person name="Templeton M.D."/>
        </authorList>
    </citation>
    <scope>NUCLEOTIDE SEQUENCE [LARGE SCALE GENOMIC DNA]</scope>
    <source>
        <strain evidence="1 2">ICMP 18807</strain>
    </source>
</reference>
<accession>S6SU46</accession>
<sequence>MSVARDRKKLMLVGAGNLCLHILNILAHRNEFDFVVVGRREDPTLRLCNLVALSAAQRGEFISIHPEIADVMDLPRMTTMLKERAPDIVINCSSLQSWRVITQLPKSAFEALDKGQLGPWLPMHLTLMHSLMQAVKASGIKAVVVNAAFPDAVNPILAKIGLAPHLGIGNVANLIPAIRLSIARLLERSPNEIDVRLYAQHYFSHYVPRGGLPENAQYRLLYDLNGRSVTAALSQTDIFETVRNHYRRLGGVDGQYLTACSAVTVLEGLISRTPVLVHSPGPLGLPGGYPVKLHEGHIDIQFSAECTRQEAIEINQRCQRMDGIDEIREDGSVTFNPACMAVFKELLGYSKSNMTISQSAEFAQELASRYATFRHSNG</sequence>
<evidence type="ECO:0000313" key="1">
    <source>
        <dbReference type="EMBL" id="EPN34810.1"/>
    </source>
</evidence>
<dbReference type="EMBL" id="AOKG01002341">
    <property type="protein sequence ID" value="EPN34810.1"/>
    <property type="molecule type" value="Genomic_DNA"/>
</dbReference>
<dbReference type="SUPFAM" id="SSF51735">
    <property type="entry name" value="NAD(P)-binding Rossmann-fold domains"/>
    <property type="match status" value="1"/>
</dbReference>
<protein>
    <recommendedName>
        <fullName evidence="3">Saccharopine dehydrogenase NADP binding domain-containing protein</fullName>
    </recommendedName>
</protein>
<dbReference type="AlphaFoldDB" id="S6SU46"/>
<organism evidence="1 2">
    <name type="scientific">Pseudomonas syringae pv. actinidiae ICMP 18807</name>
    <dbReference type="NCBI Taxonomy" id="1194404"/>
    <lineage>
        <taxon>Bacteria</taxon>
        <taxon>Pseudomonadati</taxon>
        <taxon>Pseudomonadota</taxon>
        <taxon>Gammaproteobacteria</taxon>
        <taxon>Pseudomonadales</taxon>
        <taxon>Pseudomonadaceae</taxon>
        <taxon>Pseudomonas</taxon>
        <taxon>Pseudomonas syringae</taxon>
    </lineage>
</organism>
<dbReference type="PATRIC" id="fig|1194404.4.peg.6955"/>
<comment type="caution">
    <text evidence="1">The sequence shown here is derived from an EMBL/GenBank/DDBJ whole genome shotgun (WGS) entry which is preliminary data.</text>
</comment>
<dbReference type="InterPro" id="IPR036291">
    <property type="entry name" value="NAD(P)-bd_dom_sf"/>
</dbReference>
<proteinExistence type="predicted"/>
<dbReference type="Gene3D" id="3.40.50.720">
    <property type="entry name" value="NAD(P)-binding Rossmann-like Domain"/>
    <property type="match status" value="1"/>
</dbReference>
<dbReference type="RefSeq" id="WP_017708557.1">
    <property type="nucleotide sequence ID" value="NZ_ANJL01000011.1"/>
</dbReference>
<name>S6SU46_PSESF</name>
<evidence type="ECO:0000313" key="2">
    <source>
        <dbReference type="Proteomes" id="UP000015729"/>
    </source>
</evidence>